<dbReference type="KEGG" id="malv:MALV_56560"/>
<evidence type="ECO:0000313" key="3">
    <source>
        <dbReference type="Proteomes" id="UP000466906"/>
    </source>
</evidence>
<dbReference type="EMBL" id="AP022566">
    <property type="protein sequence ID" value="BBX30531.1"/>
    <property type="molecule type" value="Genomic_DNA"/>
</dbReference>
<gene>
    <name evidence="2" type="ORF">MALV_56560</name>
</gene>
<name>A0A6N4V4I3_9MYCO</name>
<accession>A0A6N4V4I3</accession>
<dbReference type="AlphaFoldDB" id="A0A6N4V4I3"/>
<sequence>MATPAHLAPQNCFVCGGAAHADTDHTFRSNAAALAEAREHDRRTVHHYPGGQTSSAAAYVAEHRPY</sequence>
<dbReference type="Proteomes" id="UP000466906">
    <property type="component" value="Plasmid pJCM12272"/>
</dbReference>
<geneLocation type="plasmid" evidence="2 3">
    <name>pJCM12272</name>
</geneLocation>
<dbReference type="RefSeq" id="WP_133062600.1">
    <property type="nucleotide sequence ID" value="NZ_AP022566.1"/>
</dbReference>
<keyword evidence="2" id="KW-0614">Plasmid</keyword>
<evidence type="ECO:0000313" key="2">
    <source>
        <dbReference type="EMBL" id="BBX30531.1"/>
    </source>
</evidence>
<keyword evidence="3" id="KW-1185">Reference proteome</keyword>
<organism evidence="2 3">
    <name type="scientific">Mycolicibacterium alvei</name>
    <dbReference type="NCBI Taxonomy" id="67081"/>
    <lineage>
        <taxon>Bacteria</taxon>
        <taxon>Bacillati</taxon>
        <taxon>Actinomycetota</taxon>
        <taxon>Actinomycetes</taxon>
        <taxon>Mycobacteriales</taxon>
        <taxon>Mycobacteriaceae</taxon>
        <taxon>Mycolicibacterium</taxon>
    </lineage>
</organism>
<evidence type="ECO:0000256" key="1">
    <source>
        <dbReference type="SAM" id="MobiDB-lite"/>
    </source>
</evidence>
<proteinExistence type="predicted"/>
<feature type="region of interest" description="Disordered" evidence="1">
    <location>
        <begin position="43"/>
        <end position="66"/>
    </location>
</feature>
<protein>
    <submittedName>
        <fullName evidence="2">Uncharacterized protein</fullName>
    </submittedName>
</protein>
<reference evidence="2 3" key="1">
    <citation type="journal article" date="2019" name="Emerg. Microbes Infect.">
        <title>Comprehensive subspecies identification of 175 nontuberculous mycobacteria species based on 7547 genomic profiles.</title>
        <authorList>
            <person name="Matsumoto Y."/>
            <person name="Kinjo T."/>
            <person name="Motooka D."/>
            <person name="Nabeya D."/>
            <person name="Jung N."/>
            <person name="Uechi K."/>
            <person name="Horii T."/>
            <person name="Iida T."/>
            <person name="Fujita J."/>
            <person name="Nakamura S."/>
        </authorList>
    </citation>
    <scope>NUCLEOTIDE SEQUENCE [LARGE SCALE GENOMIC DNA]</scope>
    <source>
        <strain evidence="2 3">JCM 12272</strain>
        <plasmid evidence="2">pJCM12272</plasmid>
    </source>
</reference>